<keyword evidence="1" id="KW-0472">Membrane</keyword>
<keyword evidence="1" id="KW-0812">Transmembrane</keyword>
<accession>A0A2D2LSV3</accession>
<dbReference type="STRING" id="34062.AXE82_08715"/>
<proteinExistence type="predicted"/>
<dbReference type="EMBL" id="CP024443">
    <property type="protein sequence ID" value="ATR78119.1"/>
    <property type="molecule type" value="Genomic_DNA"/>
</dbReference>
<organism evidence="2 3">
    <name type="scientific">Faucicola osloensis</name>
    <name type="common">Moraxella osloensis</name>
    <dbReference type="NCBI Taxonomy" id="34062"/>
    <lineage>
        <taxon>Bacteria</taxon>
        <taxon>Pseudomonadati</taxon>
        <taxon>Pseudomonadota</taxon>
        <taxon>Gammaproteobacteria</taxon>
        <taxon>Moraxellales</taxon>
        <taxon>Moraxellaceae</taxon>
        <taxon>Faucicola</taxon>
    </lineage>
</organism>
<dbReference type="Proteomes" id="UP000229340">
    <property type="component" value="Chromosome"/>
</dbReference>
<feature type="transmembrane region" description="Helical" evidence="1">
    <location>
        <begin position="50"/>
        <end position="70"/>
    </location>
</feature>
<protein>
    <submittedName>
        <fullName evidence="2">Uncharacterized protein</fullName>
    </submittedName>
</protein>
<dbReference type="RefSeq" id="WP_100269476.1">
    <property type="nucleotide sequence ID" value="NZ_CP024443.1"/>
</dbReference>
<evidence type="ECO:0000313" key="3">
    <source>
        <dbReference type="Proteomes" id="UP000229340"/>
    </source>
</evidence>
<sequence length="77" mass="9296">MPVLQWLLLFLLSSMFYGWVLLGNGAKWLEGWQSWWLIGWFSLDWTAEQIRLYVLIIWIVETIWFVVGLFQPSLRSF</sequence>
<evidence type="ECO:0000256" key="1">
    <source>
        <dbReference type="SAM" id="Phobius"/>
    </source>
</evidence>
<dbReference type="AlphaFoldDB" id="A0A2D2LSV3"/>
<name>A0A2D2LSV3_FAUOS</name>
<gene>
    <name evidence="2" type="ORF">NP7_01815</name>
</gene>
<keyword evidence="1" id="KW-1133">Transmembrane helix</keyword>
<reference evidence="3" key="1">
    <citation type="submission" date="2017-11" db="EMBL/GenBank/DDBJ databases">
        <title>Complete genome sequence of Moraxella osloensis NP7 isolated from human skin.</title>
        <authorList>
            <person name="Lee K."/>
            <person name="Lim J.Y."/>
            <person name="Hwang I."/>
        </authorList>
    </citation>
    <scope>NUCLEOTIDE SEQUENCE [LARGE SCALE GENOMIC DNA]</scope>
    <source>
        <strain evidence="3">NP7</strain>
    </source>
</reference>
<evidence type="ECO:0000313" key="2">
    <source>
        <dbReference type="EMBL" id="ATR78119.1"/>
    </source>
</evidence>